<name>A0AAN7CPQ4_9PEZI</name>
<reference evidence="2" key="2">
    <citation type="submission" date="2023-05" db="EMBL/GenBank/DDBJ databases">
        <authorList>
            <consortium name="Lawrence Berkeley National Laboratory"/>
            <person name="Steindorff A."/>
            <person name="Hensen N."/>
            <person name="Bonometti L."/>
            <person name="Westerberg I."/>
            <person name="Brannstrom I.O."/>
            <person name="Guillou S."/>
            <person name="Cros-Aarteil S."/>
            <person name="Calhoun S."/>
            <person name="Haridas S."/>
            <person name="Kuo A."/>
            <person name="Mondo S."/>
            <person name="Pangilinan J."/>
            <person name="Riley R."/>
            <person name="Labutti K."/>
            <person name="Andreopoulos B."/>
            <person name="Lipzen A."/>
            <person name="Chen C."/>
            <person name="Yanf M."/>
            <person name="Daum C."/>
            <person name="Ng V."/>
            <person name="Clum A."/>
            <person name="Ohm R."/>
            <person name="Martin F."/>
            <person name="Silar P."/>
            <person name="Natvig D."/>
            <person name="Lalanne C."/>
            <person name="Gautier V."/>
            <person name="Ament-Velasquez S.L."/>
            <person name="Kruys A."/>
            <person name="Hutchinson M.I."/>
            <person name="Powell A.J."/>
            <person name="Barry K."/>
            <person name="Miller A.N."/>
            <person name="Grigoriev I.V."/>
            <person name="Debuchy R."/>
            <person name="Gladieux P."/>
            <person name="Thoren M.H."/>
            <person name="Johannesson H."/>
        </authorList>
    </citation>
    <scope>NUCLEOTIDE SEQUENCE</scope>
    <source>
        <strain evidence="2">CBS 359.72</strain>
    </source>
</reference>
<feature type="domain" description="DUF4246" evidence="1">
    <location>
        <begin position="39"/>
        <end position="97"/>
    </location>
</feature>
<keyword evidence="3" id="KW-1185">Reference proteome</keyword>
<sequence length="136" mass="14964">MASIELTPEEPEFAPGGWHIEEKITDSYLDFRVMTPGLEGRLLAFPNVFQHRVSGFKLADPTEPGHRQCISLSLVNLTTRIISTASVRSQQVNQWAESAFGALGAKWMKLQGDCRPKSPSCLSSVASAEKNLLKCC</sequence>
<dbReference type="PANTHER" id="PTHR33119">
    <property type="entry name" value="IFI3P"/>
    <property type="match status" value="1"/>
</dbReference>
<dbReference type="Pfam" id="PF14033">
    <property type="entry name" value="DUF4246"/>
    <property type="match status" value="1"/>
</dbReference>
<dbReference type="Proteomes" id="UP001303647">
    <property type="component" value="Unassembled WGS sequence"/>
</dbReference>
<accession>A0AAN7CPQ4</accession>
<evidence type="ECO:0000259" key="1">
    <source>
        <dbReference type="Pfam" id="PF14033"/>
    </source>
</evidence>
<dbReference type="PANTHER" id="PTHR33119:SF1">
    <property type="entry name" value="FE2OG DIOXYGENASE DOMAIN-CONTAINING PROTEIN"/>
    <property type="match status" value="1"/>
</dbReference>
<evidence type="ECO:0000313" key="2">
    <source>
        <dbReference type="EMBL" id="KAK4244643.1"/>
    </source>
</evidence>
<dbReference type="InterPro" id="IPR049192">
    <property type="entry name" value="DUF4246_C"/>
</dbReference>
<dbReference type="AlphaFoldDB" id="A0AAN7CPQ4"/>
<proteinExistence type="predicted"/>
<reference evidence="2" key="1">
    <citation type="journal article" date="2023" name="Mol. Phylogenet. Evol.">
        <title>Genome-scale phylogeny and comparative genomics of the fungal order Sordariales.</title>
        <authorList>
            <person name="Hensen N."/>
            <person name="Bonometti L."/>
            <person name="Westerberg I."/>
            <person name="Brannstrom I.O."/>
            <person name="Guillou S."/>
            <person name="Cros-Aarteil S."/>
            <person name="Calhoun S."/>
            <person name="Haridas S."/>
            <person name="Kuo A."/>
            <person name="Mondo S."/>
            <person name="Pangilinan J."/>
            <person name="Riley R."/>
            <person name="LaButti K."/>
            <person name="Andreopoulos B."/>
            <person name="Lipzen A."/>
            <person name="Chen C."/>
            <person name="Yan M."/>
            <person name="Daum C."/>
            <person name="Ng V."/>
            <person name="Clum A."/>
            <person name="Steindorff A."/>
            <person name="Ohm R.A."/>
            <person name="Martin F."/>
            <person name="Silar P."/>
            <person name="Natvig D.O."/>
            <person name="Lalanne C."/>
            <person name="Gautier V."/>
            <person name="Ament-Velasquez S.L."/>
            <person name="Kruys A."/>
            <person name="Hutchinson M.I."/>
            <person name="Powell A.J."/>
            <person name="Barry K."/>
            <person name="Miller A.N."/>
            <person name="Grigoriev I.V."/>
            <person name="Debuchy R."/>
            <person name="Gladieux P."/>
            <person name="Hiltunen Thoren M."/>
            <person name="Johannesson H."/>
        </authorList>
    </citation>
    <scope>NUCLEOTIDE SEQUENCE</scope>
    <source>
        <strain evidence="2">CBS 359.72</strain>
    </source>
</reference>
<gene>
    <name evidence="2" type="ORF">C7999DRAFT_35025</name>
</gene>
<dbReference type="InterPro" id="IPR025340">
    <property type="entry name" value="DUF4246"/>
</dbReference>
<protein>
    <recommendedName>
        <fullName evidence="1">DUF4246 domain-containing protein</fullName>
    </recommendedName>
</protein>
<comment type="caution">
    <text evidence="2">The sequence shown here is derived from an EMBL/GenBank/DDBJ whole genome shotgun (WGS) entry which is preliminary data.</text>
</comment>
<dbReference type="EMBL" id="MU857730">
    <property type="protein sequence ID" value="KAK4244643.1"/>
    <property type="molecule type" value="Genomic_DNA"/>
</dbReference>
<organism evidence="2 3">
    <name type="scientific">Corynascus novoguineensis</name>
    <dbReference type="NCBI Taxonomy" id="1126955"/>
    <lineage>
        <taxon>Eukaryota</taxon>
        <taxon>Fungi</taxon>
        <taxon>Dikarya</taxon>
        <taxon>Ascomycota</taxon>
        <taxon>Pezizomycotina</taxon>
        <taxon>Sordariomycetes</taxon>
        <taxon>Sordariomycetidae</taxon>
        <taxon>Sordariales</taxon>
        <taxon>Chaetomiaceae</taxon>
        <taxon>Corynascus</taxon>
    </lineage>
</organism>
<evidence type="ECO:0000313" key="3">
    <source>
        <dbReference type="Proteomes" id="UP001303647"/>
    </source>
</evidence>